<evidence type="ECO:0000313" key="2">
    <source>
        <dbReference type="Proteomes" id="UP000811899"/>
    </source>
</evidence>
<comment type="caution">
    <text evidence="1">The sequence shown here is derived from an EMBL/GenBank/DDBJ whole genome shotgun (WGS) entry which is preliminary data.</text>
</comment>
<sequence length="144" mass="15054">MQIRNSTGHIVTLDDSAMTIAIGDDQGDAIVFDARNRTLTVDVQQGVAITVTGGNVTINAPHGVTIKSDTTRIEGDNITLQGKNVTVTGDTVTLGAAAAAALVKESLIDIFNDHQHRDQYGVFTAKPNLTGTKGVHSTTKARGA</sequence>
<keyword evidence="2" id="KW-1185">Reference proteome</keyword>
<dbReference type="RefSeq" id="WP_214172774.1">
    <property type="nucleotide sequence ID" value="NZ_JAHCVJ010000008.1"/>
</dbReference>
<evidence type="ECO:0008006" key="3">
    <source>
        <dbReference type="Google" id="ProtNLM"/>
    </source>
</evidence>
<accession>A0AAW4L4V1</accession>
<dbReference type="Proteomes" id="UP000811899">
    <property type="component" value="Unassembled WGS sequence"/>
</dbReference>
<proteinExistence type="predicted"/>
<evidence type="ECO:0000313" key="1">
    <source>
        <dbReference type="EMBL" id="MBT0666003.1"/>
    </source>
</evidence>
<gene>
    <name evidence="1" type="ORF">KI809_16955</name>
</gene>
<name>A0AAW4L4V1_9BACT</name>
<dbReference type="EMBL" id="JAHCVJ010000008">
    <property type="protein sequence ID" value="MBT0666003.1"/>
    <property type="molecule type" value="Genomic_DNA"/>
</dbReference>
<dbReference type="AlphaFoldDB" id="A0AAW4L4V1"/>
<reference evidence="1 2" key="1">
    <citation type="submission" date="2021-05" db="EMBL/GenBank/DDBJ databases">
        <title>The draft genome of Geobacter pelophilus DSM 12255.</title>
        <authorList>
            <person name="Xu Z."/>
            <person name="Masuda Y."/>
            <person name="Itoh H."/>
            <person name="Senoo K."/>
        </authorList>
    </citation>
    <scope>NUCLEOTIDE SEQUENCE [LARGE SCALE GENOMIC DNA]</scope>
    <source>
        <strain evidence="1 2">DSM 12255</strain>
    </source>
</reference>
<organism evidence="1 2">
    <name type="scientific">Geoanaerobacter pelophilus</name>
    <dbReference type="NCBI Taxonomy" id="60036"/>
    <lineage>
        <taxon>Bacteria</taxon>
        <taxon>Pseudomonadati</taxon>
        <taxon>Thermodesulfobacteriota</taxon>
        <taxon>Desulfuromonadia</taxon>
        <taxon>Geobacterales</taxon>
        <taxon>Geobacteraceae</taxon>
        <taxon>Geoanaerobacter</taxon>
    </lineage>
</organism>
<protein>
    <recommendedName>
        <fullName evidence="3">DUF2345 domain-containing protein</fullName>
    </recommendedName>
</protein>